<name>A0A6G1GGW0_9PEZI</name>
<evidence type="ECO:0000256" key="1">
    <source>
        <dbReference type="SAM" id="MobiDB-lite"/>
    </source>
</evidence>
<proteinExistence type="predicted"/>
<protein>
    <submittedName>
        <fullName evidence="2 4">Uncharacterized protein</fullName>
    </submittedName>
</protein>
<sequence length="695" mass="77978">MKDRALEALDNHDDPAPVLRLSTELLDHILDFLASDRPRLIELDKRAYLSQESFSHPPPREPDALTTLAAFRLTCRRFSELGAVRQYARVTTRFTVAGFNRLEAIARSPNVAKHVIKFSYMVPYFYVFDSSNPSSELSRSSLATQVDGAGNVFDLGDIATEPFLTRLKEQRNIIDSRRDEYVLRTAMDNFRSLQQIQILRVQDQVDRNLMARLRSAQNGPPLGINGPPNGLNGIHGQTAHPQLNIGLRWAEACSHSTQTIGAALIATKNPCSTLSSPMLSPQSAISLSQYVGEDPTNMSVPEDLGQLLSRLTSLELHFDATDVTSTPDVPNGQPVHFPLDLDAKIEHLSKLFKNFFHAATAMRAIHLGFPSTRPLTIALESVFHNVTWPDLIAFGIQSWKLHSHEIRDFAARHPRLKGLRLRDVLLMRPRQQLDEVVQGSAGITPSYTPSYTPTYEDQFRQRDKQPFDTKSDDTKWEFILQYLRCNMEHLKWCSLRRIDYAHNWDATHRGFDISDPEDDLGTWGNGIFAPNGWMLVSSDDSTDDELTDDDYDNDSYETDDQSNGIDDENSSVHYDTESDPLDEEEHGLSFPTLTTTPDIPHHHAPGPSNAAFLTNHTPLPANDHSSDPQLLSEPNFLSNHHNDYCTCGTKSRSRVDWQDNGLSVDNAQRKVWEKLAVGGCSYHAHAGLGGRVPGI</sequence>
<dbReference type="Proteomes" id="UP000504638">
    <property type="component" value="Unplaced"/>
</dbReference>
<reference evidence="2 4" key="1">
    <citation type="submission" date="2020-01" db="EMBL/GenBank/DDBJ databases">
        <authorList>
            <consortium name="DOE Joint Genome Institute"/>
            <person name="Haridas S."/>
            <person name="Albert R."/>
            <person name="Binder M."/>
            <person name="Bloem J."/>
            <person name="Labutti K."/>
            <person name="Salamov A."/>
            <person name="Andreopoulos B."/>
            <person name="Baker S.E."/>
            <person name="Barry K."/>
            <person name="Bills G."/>
            <person name="Bluhm B.H."/>
            <person name="Cannon C."/>
            <person name="Castanera R."/>
            <person name="Culley D.E."/>
            <person name="Daum C."/>
            <person name="Ezra D."/>
            <person name="Gonzalez J.B."/>
            <person name="Henrissat B."/>
            <person name="Kuo A."/>
            <person name="Liang C."/>
            <person name="Lipzen A."/>
            <person name="Lutzoni F."/>
            <person name="Magnuson J."/>
            <person name="Mondo S."/>
            <person name="Nolan M."/>
            <person name="Ohm R."/>
            <person name="Pangilinan J."/>
            <person name="Park H.-J."/>
            <person name="Ramirez L."/>
            <person name="Alfaro M."/>
            <person name="Sun H."/>
            <person name="Tritt A."/>
            <person name="Yoshinaga Y."/>
            <person name="Zwiers L.-H."/>
            <person name="Turgeon B.G."/>
            <person name="Goodwin S.B."/>
            <person name="Spatafora J.W."/>
            <person name="Crous P.W."/>
            <person name="Grigoriev I.V."/>
        </authorList>
    </citation>
    <scope>NUCLEOTIDE SEQUENCE</scope>
    <source>
        <strain evidence="2 4">CBS 781.70</strain>
    </source>
</reference>
<dbReference type="AlphaFoldDB" id="A0A6G1GGW0"/>
<gene>
    <name evidence="2 4" type="ORF">P152DRAFT_453887</name>
</gene>
<organism evidence="2">
    <name type="scientific">Eremomyces bilateralis CBS 781.70</name>
    <dbReference type="NCBI Taxonomy" id="1392243"/>
    <lineage>
        <taxon>Eukaryota</taxon>
        <taxon>Fungi</taxon>
        <taxon>Dikarya</taxon>
        <taxon>Ascomycota</taxon>
        <taxon>Pezizomycotina</taxon>
        <taxon>Dothideomycetes</taxon>
        <taxon>Dothideomycetes incertae sedis</taxon>
        <taxon>Eremomycetales</taxon>
        <taxon>Eremomycetaceae</taxon>
        <taxon>Eremomyces</taxon>
    </lineage>
</organism>
<dbReference type="RefSeq" id="XP_033538939.1">
    <property type="nucleotide sequence ID" value="XM_033678474.1"/>
</dbReference>
<reference evidence="4" key="3">
    <citation type="submission" date="2025-04" db="UniProtKB">
        <authorList>
            <consortium name="RefSeq"/>
        </authorList>
    </citation>
    <scope>IDENTIFICATION</scope>
    <source>
        <strain evidence="4">CBS 781.70</strain>
    </source>
</reference>
<dbReference type="OrthoDB" id="4179303at2759"/>
<evidence type="ECO:0000313" key="3">
    <source>
        <dbReference type="Proteomes" id="UP000504638"/>
    </source>
</evidence>
<reference evidence="4" key="2">
    <citation type="submission" date="2020-04" db="EMBL/GenBank/DDBJ databases">
        <authorList>
            <consortium name="NCBI Genome Project"/>
        </authorList>
    </citation>
    <scope>NUCLEOTIDE SEQUENCE</scope>
    <source>
        <strain evidence="4">CBS 781.70</strain>
    </source>
</reference>
<evidence type="ECO:0000313" key="4">
    <source>
        <dbReference type="RefSeq" id="XP_033538939.1"/>
    </source>
</evidence>
<feature type="region of interest" description="Disordered" evidence="1">
    <location>
        <begin position="538"/>
        <end position="605"/>
    </location>
</feature>
<evidence type="ECO:0000313" key="2">
    <source>
        <dbReference type="EMBL" id="KAF1817308.1"/>
    </source>
</evidence>
<keyword evidence="3" id="KW-1185">Reference proteome</keyword>
<dbReference type="GeneID" id="54419044"/>
<dbReference type="EMBL" id="ML975149">
    <property type="protein sequence ID" value="KAF1817308.1"/>
    <property type="molecule type" value="Genomic_DNA"/>
</dbReference>
<feature type="compositionally biased region" description="Acidic residues" evidence="1">
    <location>
        <begin position="540"/>
        <end position="569"/>
    </location>
</feature>
<accession>A0A6G1GGW0</accession>